<dbReference type="PROSITE" id="PS50109">
    <property type="entry name" value="HIS_KIN"/>
    <property type="match status" value="1"/>
</dbReference>
<evidence type="ECO:0000256" key="11">
    <source>
        <dbReference type="SAM" id="MobiDB-lite"/>
    </source>
</evidence>
<evidence type="ECO:0000256" key="5">
    <source>
        <dbReference type="ARBA" id="ARBA00022679"/>
    </source>
</evidence>
<feature type="region of interest" description="Disordered" evidence="11">
    <location>
        <begin position="1"/>
        <end position="56"/>
    </location>
</feature>
<evidence type="ECO:0000313" key="16">
    <source>
        <dbReference type="EMBL" id="CAK9869597.1"/>
    </source>
</evidence>
<dbReference type="InterPro" id="IPR036097">
    <property type="entry name" value="HisK_dim/P_sf"/>
</dbReference>
<dbReference type="CDD" id="cd17546">
    <property type="entry name" value="REC_hyHK_CKI1_RcsC-like"/>
    <property type="match status" value="1"/>
</dbReference>
<evidence type="ECO:0000259" key="15">
    <source>
        <dbReference type="PROSITE" id="PS50839"/>
    </source>
</evidence>
<dbReference type="CDD" id="cd16922">
    <property type="entry name" value="HATPase_EvgS-ArcB-TorS-like"/>
    <property type="match status" value="1"/>
</dbReference>
<accession>A0ABP1B3C9</accession>
<evidence type="ECO:0000256" key="7">
    <source>
        <dbReference type="ARBA" id="ARBA00022777"/>
    </source>
</evidence>
<evidence type="ECO:0000256" key="6">
    <source>
        <dbReference type="ARBA" id="ARBA00022692"/>
    </source>
</evidence>
<dbReference type="EMBL" id="OZ023720">
    <property type="protein sequence ID" value="CAK9869597.1"/>
    <property type="molecule type" value="Genomic_DNA"/>
</dbReference>
<evidence type="ECO:0000313" key="17">
    <source>
        <dbReference type="Proteomes" id="UP001497522"/>
    </source>
</evidence>
<protein>
    <recommendedName>
        <fullName evidence="3">histidine kinase</fullName>
        <ecNumber evidence="3">2.7.13.3</ecNumber>
    </recommendedName>
</protein>
<evidence type="ECO:0000259" key="14">
    <source>
        <dbReference type="PROSITE" id="PS50110"/>
    </source>
</evidence>
<sequence length="1136" mass="126089">MRRRANQNWSQSCQMSDKSGAKLKLLQGRAGGGSDYSSPCISNGSGDSRSTRTVPLKGARGVYISKKKTMHHHHSSGAAGAGGKGGGGGRERGGNPGGRRLGRQWWRDSGNSYLTKPSSSSAAAKGGSASSSSATTTSVWFEHWHTKLFILWVFFMALVSLSVYLQMNAEMLVRRRDTLKTMCEGRARMLENQFLASMNHVRALTALFTTLHISKQIAMFNQETFSQYAESTAFERPLMSGVAYADRVLHEDRESFEMSHGWTIKEMFSKEKQQVFEEYAPATMSQDTVSYLTSLDMMSGQEDRENILRARASGKGALTNPFRLLESKHLGVVFTFAVYSIHLPPDATPDERVKATAGYLGGAFDVETLVENLLHGFPGSEMIAVNVYDITNELCPLVMYGHTNVSKSENTYVSSLDFGDPQRKHEMRCRYNEDALPPWTAISTSVGIFVIGFLVGHMLHASRNRIDKVEENCRMFKELKVRADEAFVAKSQFLATVSHEIRTPMNGVLGMLQMLMDTRLDATQQDYARTAQASGKALITLINEVLDQAKIESGRLELEAVPFDLCAILDDVLSLFSGKSRDEGIELALYISEKVPSILIGDPGRFRQIIINLVGNSIKFTERGHIFVCVHLAEDMEMVMEGSDYSGDDDDYSDWEVDGPGCVPLDMKCNQFNTLSGYETADDRNSWETFELLLAQEQHSYNPDHDDHHWNFSDGNDVVNLVVSVEDTGVGIPLHVQERVFTPFMQADSSTSRTYGGTGIGLSISKRLVELMSGKMRFVSRPKIGSTFTFTAQFQQMHDSVHESMLRNTNSVLQVRPLPTCFQGMQALVVDGRPVRSEVTRHHLRRLGVQVMLILSLSQSECSAAAFHSTVGGGIDMILVDKDAWGAGTGIRFPHMLCQSASEHLRQRNKYFASSVGLSHGFIAARLPKMMLVATSMTDNEHKLARENGFTDSVVIKPLRASMLSACLQQALGVWNRRDQRRELREGSRSLHKLLSGKRVLVVDDNPVNRRVAEGALLKYGAQVECVNSGRAAIVKLKPPHNFDACFMDVQMPEMDGFEATEIIRKAEMEASECMSGGILTKYHPVRIPILAMTADVIQATQAECLLCGMDGYVAKPFEEQQLYNAVAHFFEAGYV</sequence>
<evidence type="ECO:0000256" key="9">
    <source>
        <dbReference type="ARBA" id="ARBA00023136"/>
    </source>
</evidence>
<name>A0ABP1B3C9_9BRYO</name>
<keyword evidence="4 10" id="KW-0597">Phosphoprotein</keyword>
<dbReference type="SUPFAM" id="SSF52172">
    <property type="entry name" value="CheY-like"/>
    <property type="match status" value="1"/>
</dbReference>
<dbReference type="InterPro" id="IPR011006">
    <property type="entry name" value="CheY-like_superfamily"/>
</dbReference>
<dbReference type="InterPro" id="IPR004358">
    <property type="entry name" value="Sig_transdc_His_kin-like_C"/>
</dbReference>
<feature type="transmembrane region" description="Helical" evidence="12">
    <location>
        <begin position="148"/>
        <end position="167"/>
    </location>
</feature>
<comment type="subcellular location">
    <subcellularLocation>
        <location evidence="2">Endomembrane system</location>
        <topology evidence="2">Multi-pass membrane protein</topology>
    </subcellularLocation>
</comment>
<keyword evidence="8 12" id="KW-1133">Transmembrane helix</keyword>
<dbReference type="InterPro" id="IPR056839">
    <property type="entry name" value="Receiver_AHK4/CRE1_1st"/>
</dbReference>
<dbReference type="PROSITE" id="PS50110">
    <property type="entry name" value="RESPONSE_REGULATORY"/>
    <property type="match status" value="2"/>
</dbReference>
<evidence type="ECO:0000256" key="3">
    <source>
        <dbReference type="ARBA" id="ARBA00012438"/>
    </source>
</evidence>
<dbReference type="Pfam" id="PF00072">
    <property type="entry name" value="Response_reg"/>
    <property type="match status" value="1"/>
</dbReference>
<dbReference type="Pfam" id="PF24896">
    <property type="entry name" value="Receiver_CRE1"/>
    <property type="match status" value="1"/>
</dbReference>
<dbReference type="SMART" id="SM00448">
    <property type="entry name" value="REC"/>
    <property type="match status" value="1"/>
</dbReference>
<gene>
    <name evidence="16" type="ORF">CSSPJE1EN2_LOCUS12355</name>
</gene>
<feature type="compositionally biased region" description="Polar residues" evidence="11">
    <location>
        <begin position="1"/>
        <end position="17"/>
    </location>
</feature>
<keyword evidence="6 12" id="KW-0812">Transmembrane</keyword>
<dbReference type="InterPro" id="IPR003661">
    <property type="entry name" value="HisK_dim/P_dom"/>
</dbReference>
<evidence type="ECO:0000256" key="4">
    <source>
        <dbReference type="ARBA" id="ARBA00022553"/>
    </source>
</evidence>
<feature type="domain" description="CHASE" evidence="15">
    <location>
        <begin position="216"/>
        <end position="428"/>
    </location>
</feature>
<dbReference type="Pfam" id="PF00512">
    <property type="entry name" value="HisKA"/>
    <property type="match status" value="1"/>
</dbReference>
<dbReference type="SUPFAM" id="SSF47384">
    <property type="entry name" value="Homodimeric domain of signal transducing histidine kinase"/>
    <property type="match status" value="1"/>
</dbReference>
<dbReference type="SMART" id="SM00388">
    <property type="entry name" value="HisKA"/>
    <property type="match status" value="1"/>
</dbReference>
<keyword evidence="7" id="KW-0418">Kinase</keyword>
<dbReference type="InterPro" id="IPR003594">
    <property type="entry name" value="HATPase_dom"/>
</dbReference>
<dbReference type="Gene3D" id="6.10.250.1190">
    <property type="match status" value="1"/>
</dbReference>
<dbReference type="InterPro" id="IPR036890">
    <property type="entry name" value="HATPase_C_sf"/>
</dbReference>
<dbReference type="EC" id="2.7.13.3" evidence="3"/>
<dbReference type="Proteomes" id="UP001497522">
    <property type="component" value="Chromosome 19"/>
</dbReference>
<feature type="compositionally biased region" description="Polar residues" evidence="11">
    <location>
        <begin position="35"/>
        <end position="53"/>
    </location>
</feature>
<dbReference type="InterPro" id="IPR050956">
    <property type="entry name" value="2C_system_His_kinase"/>
</dbReference>
<dbReference type="InterPro" id="IPR005467">
    <property type="entry name" value="His_kinase_dom"/>
</dbReference>
<reference evidence="16" key="1">
    <citation type="submission" date="2024-03" db="EMBL/GenBank/DDBJ databases">
        <authorList>
            <consortium name="ELIXIR-Norway"/>
            <consortium name="Elixir Norway"/>
        </authorList>
    </citation>
    <scope>NUCLEOTIDE SEQUENCE</scope>
</reference>
<feature type="domain" description="Response regulatory" evidence="14">
    <location>
        <begin position="826"/>
        <end position="972"/>
    </location>
</feature>
<dbReference type="PANTHER" id="PTHR43719">
    <property type="entry name" value="TWO-COMPONENT HISTIDINE KINASE"/>
    <property type="match status" value="1"/>
</dbReference>
<evidence type="ECO:0000256" key="8">
    <source>
        <dbReference type="ARBA" id="ARBA00022989"/>
    </source>
</evidence>
<dbReference type="InterPro" id="IPR006189">
    <property type="entry name" value="CHASE_dom"/>
</dbReference>
<dbReference type="CDD" id="cd00082">
    <property type="entry name" value="HisKA"/>
    <property type="match status" value="1"/>
</dbReference>
<organism evidence="16 17">
    <name type="scientific">Sphagnum jensenii</name>
    <dbReference type="NCBI Taxonomy" id="128206"/>
    <lineage>
        <taxon>Eukaryota</taxon>
        <taxon>Viridiplantae</taxon>
        <taxon>Streptophyta</taxon>
        <taxon>Embryophyta</taxon>
        <taxon>Bryophyta</taxon>
        <taxon>Sphagnophytina</taxon>
        <taxon>Sphagnopsida</taxon>
        <taxon>Sphagnales</taxon>
        <taxon>Sphagnaceae</taxon>
        <taxon>Sphagnum</taxon>
    </lineage>
</organism>
<dbReference type="SUPFAM" id="SSF55874">
    <property type="entry name" value="ATPase domain of HSP90 chaperone/DNA topoisomerase II/histidine kinase"/>
    <property type="match status" value="1"/>
</dbReference>
<evidence type="ECO:0000256" key="1">
    <source>
        <dbReference type="ARBA" id="ARBA00000085"/>
    </source>
</evidence>
<dbReference type="Pfam" id="PF03924">
    <property type="entry name" value="CHASE"/>
    <property type="match status" value="1"/>
</dbReference>
<dbReference type="Gene3D" id="3.40.50.2300">
    <property type="match status" value="2"/>
</dbReference>
<feature type="domain" description="Response regulatory" evidence="14">
    <location>
        <begin position="999"/>
        <end position="1131"/>
    </location>
</feature>
<feature type="region of interest" description="Disordered" evidence="11">
    <location>
        <begin position="68"/>
        <end position="104"/>
    </location>
</feature>
<dbReference type="SMART" id="SM01079">
    <property type="entry name" value="CHASE"/>
    <property type="match status" value="1"/>
</dbReference>
<dbReference type="InterPro" id="IPR042240">
    <property type="entry name" value="CHASE_sf"/>
</dbReference>
<keyword evidence="9 12" id="KW-0472">Membrane</keyword>
<keyword evidence="17" id="KW-1185">Reference proteome</keyword>
<feature type="modified residue" description="4-aspartylphosphate" evidence="10">
    <location>
        <position position="1049"/>
    </location>
</feature>
<comment type="catalytic activity">
    <reaction evidence="1">
        <text>ATP + protein L-histidine = ADP + protein N-phospho-L-histidine.</text>
        <dbReference type="EC" id="2.7.13.3"/>
    </reaction>
</comment>
<evidence type="ECO:0000256" key="2">
    <source>
        <dbReference type="ARBA" id="ARBA00004127"/>
    </source>
</evidence>
<dbReference type="PRINTS" id="PR00344">
    <property type="entry name" value="BCTRLSENSOR"/>
</dbReference>
<evidence type="ECO:0000259" key="13">
    <source>
        <dbReference type="PROSITE" id="PS50109"/>
    </source>
</evidence>
<dbReference type="InterPro" id="IPR001789">
    <property type="entry name" value="Sig_transdc_resp-reg_receiver"/>
</dbReference>
<dbReference type="PANTHER" id="PTHR43719:SF35">
    <property type="entry name" value="HISTIDINE KINASE 2"/>
    <property type="match status" value="1"/>
</dbReference>
<dbReference type="Pfam" id="PF02518">
    <property type="entry name" value="HATPase_c"/>
    <property type="match status" value="1"/>
</dbReference>
<dbReference type="SMART" id="SM00387">
    <property type="entry name" value="HATPase_c"/>
    <property type="match status" value="1"/>
</dbReference>
<dbReference type="PROSITE" id="PS50839">
    <property type="entry name" value="CHASE"/>
    <property type="match status" value="1"/>
</dbReference>
<proteinExistence type="predicted"/>
<evidence type="ECO:0000256" key="10">
    <source>
        <dbReference type="PROSITE-ProRule" id="PRU00169"/>
    </source>
</evidence>
<keyword evidence="5" id="KW-0808">Transferase</keyword>
<feature type="modified residue" description="4-aspartylphosphate" evidence="10">
    <location>
        <position position="881"/>
    </location>
</feature>
<dbReference type="Gene3D" id="3.30.565.10">
    <property type="entry name" value="Histidine kinase-like ATPase, C-terminal domain"/>
    <property type="match status" value="1"/>
</dbReference>
<feature type="domain" description="Histidine kinase" evidence="13">
    <location>
        <begin position="496"/>
        <end position="796"/>
    </location>
</feature>
<evidence type="ECO:0000256" key="12">
    <source>
        <dbReference type="SAM" id="Phobius"/>
    </source>
</evidence>
<feature type="compositionally biased region" description="Gly residues" evidence="11">
    <location>
        <begin position="79"/>
        <end position="99"/>
    </location>
</feature>
<dbReference type="Gene3D" id="3.30.450.350">
    <property type="entry name" value="CHASE domain"/>
    <property type="match status" value="1"/>
</dbReference>
<dbReference type="Gene3D" id="1.10.287.130">
    <property type="match status" value="1"/>
</dbReference>